<dbReference type="Gene3D" id="2.60.40.10">
    <property type="entry name" value="Immunoglobulins"/>
    <property type="match status" value="1"/>
</dbReference>
<organism evidence="2 3">
    <name type="scientific">Neolewinella aurantiaca</name>
    <dbReference type="NCBI Taxonomy" id="2602767"/>
    <lineage>
        <taxon>Bacteria</taxon>
        <taxon>Pseudomonadati</taxon>
        <taxon>Bacteroidota</taxon>
        <taxon>Saprospiria</taxon>
        <taxon>Saprospirales</taxon>
        <taxon>Lewinellaceae</taxon>
        <taxon>Neolewinella</taxon>
    </lineage>
</organism>
<feature type="signal peptide" evidence="1">
    <location>
        <begin position="1"/>
        <end position="18"/>
    </location>
</feature>
<sequence>MKALFFVLSIICTAGLMAQIDTKPTFELQQIHNEPFWPSPTKMPCDNAASPISIVSCNGEDSSDGDNNPVNGAFMTWLATDANNFYYSRIYNGLDTFQIVRTGTSFTVYSPSEPDGISYMATLAIGGNSSNQCLQPGTWTVQVWDVLDDDGDLLPDRDGNGNIIGCFVECSFDFYPSCPPNDDTRFNVDVEAVGCNGDGSITLTNFTSPSLYCVESNGGGATFSWTGPNGFTSSSRVITGLEPGTYTVEVADFYGCISRWTGDVNSLPPLTIDCSALTTPPTTVGGSDGMADINITSGTGDYSISWTGPIGGSINNAVDGINNITGLRPGTYTFTVTDDESGCTEMCTIVVEEPPCEIDFTVTLDADRNIVITVLGGIPNFNLAYVGPTASPPYGSFGYEGIVVPAADLEPGDYEFVLIEEDRFGCMLSVFFTIDPIDCSDLQFSVVDLRSPECGGTDDGLIDIFYEGDFSPDLVWDGPGVTGIHSPRIPDLGPGTYSFVLTDSRGCMRDSSFTLTAPPELFFDCGAVDETLATLNNGKIGYRVTGGVGPFSLSYVATDPAGNSLPGGAPRPIAIQDTLRDLEAGTYVITVTDMNGCTNECTAVVSEPNCSLAPACTVTNPVTAGGTGSVMLDFDGNPNWDVTITGAKDTSFVTGANMTTLGNLPQGDYTLSVFNSDGCVGSCDFSVMGPMCALSFTGMVGNPSCNGSTDGTITLSIENAAPGLMIDWSDDAYDGMTVLSGLGAGSYSVTVTDQTGCAVAPQNFTLTNPAPLTVELSMTESILCHGDSTAAISVSVTGSTGVLSYEWSVDSLPDAQLATGLVAGSYHVLVTDENGCTGRDTIEIVQPDLLGLSCSASGETAAGATDGTIMLSNAGGDAGAGGVVRLSGDLGDHLLTAGTDTTFTGLAPGTYTFTITDANDCTASCSAIVSQGGCEIAVNIMPTQPDCDDATGSATANVTDANGTVDYRWSNGAMTQSVTNLTPGEYAVTVTDALGCDARADVTILPFTDFPVFENPMLSSVCDDACTTLSYSITGTAPFEFQVQVERNGNVFGITTFTSSAEGAGTSVFCSSDFGYPNLEGFAVTIIDVTDANGCSRNVGTELDADVFPQAISFLDTTICSGEPLNFFGEVFDASRTTGDVVVPTPSVNGCDSTVRVNLTFFAPATSVLDTTICTGEPLNFFGEIFDASRTTGDVVVPTPSVNGCDSTVRVNLRFFAPAFSALDTTICAGEPLNFFGEVFDASRTTGDVVVPTPSANGCDSTVRVNLTFFAPAFSALDTTICTGEPLNFFGEVFDASRTTGDVVVPTPSVNGCDSTVRVNLTFFAPAFSALDTTICTGEPLNFFGEVFDASRTTGDVVVPTPSVNGCDSTVRVNLSFYPEVVGVLDTAICAGDTFRYAGQVFVAAVMDELVTLPGLASSGCDSLVSVSVAVIESSELIISGNSVICAGENLNFTIENTGDLPVEVVLSTSPETQILPPNSITPYTLSVVAGTVVDIISADNGTFCPPEVSGAFVVSESDLSVSIDVLSGDGVFGVNCAGDDDGELLAVASGGQAPYDYQWNTGVDGARLSGVPAGRYTVMVTGGSGCTAEALMVLEEPDALVAAIAEVPADCRDTLPRLIVRDVQGGAGPYLYRTQEGAPFVPVTNLPDTLIAAIGRNNFALEDANGCRLDQTFDLAGPPETELVISPARAVIRQGDSIELRLWTDLDVAGFVVSPGPETGVTGNSLFVAPTETTTYFFSIADSSGCAASAQAQVLIDDFVPVYSPNAFSPNGDGTNDVFRIYAAPAVESFSSFSVFNRWGQQVYTQASAGAGVNEEWGWDGRNADGKAHQPAVYIYSVDVNLRDGRVITVKGDFVLMR</sequence>
<dbReference type="Gene3D" id="2.60.40.740">
    <property type="match status" value="2"/>
</dbReference>
<dbReference type="InterPro" id="IPR025667">
    <property type="entry name" value="SprB_repeat"/>
</dbReference>
<accession>A0A5C7FFZ3</accession>
<dbReference type="InterPro" id="IPR013783">
    <property type="entry name" value="Ig-like_fold"/>
</dbReference>
<comment type="caution">
    <text evidence="2">The sequence shown here is derived from an EMBL/GenBank/DDBJ whole genome shotgun (WGS) entry which is preliminary data.</text>
</comment>
<protein>
    <recommendedName>
        <fullName evidence="4">T9SS type B sorting domain-containing protein</fullName>
    </recommendedName>
</protein>
<dbReference type="RefSeq" id="WP_147930148.1">
    <property type="nucleotide sequence ID" value="NZ_VOXD01000009.1"/>
</dbReference>
<dbReference type="Pfam" id="PF13585">
    <property type="entry name" value="CHU_C"/>
    <property type="match status" value="1"/>
</dbReference>
<proteinExistence type="predicted"/>
<evidence type="ECO:0000256" key="1">
    <source>
        <dbReference type="SAM" id="SignalP"/>
    </source>
</evidence>
<evidence type="ECO:0008006" key="4">
    <source>
        <dbReference type="Google" id="ProtNLM"/>
    </source>
</evidence>
<evidence type="ECO:0000313" key="2">
    <source>
        <dbReference type="EMBL" id="TXF90109.1"/>
    </source>
</evidence>
<dbReference type="Pfam" id="PF13573">
    <property type="entry name" value="SprB"/>
    <property type="match status" value="1"/>
</dbReference>
<keyword evidence="3" id="KW-1185">Reference proteome</keyword>
<evidence type="ECO:0000313" key="3">
    <source>
        <dbReference type="Proteomes" id="UP000321907"/>
    </source>
</evidence>
<dbReference type="OrthoDB" id="7794186at2"/>
<dbReference type="EMBL" id="VOXD01000009">
    <property type="protein sequence ID" value="TXF90109.1"/>
    <property type="molecule type" value="Genomic_DNA"/>
</dbReference>
<gene>
    <name evidence="2" type="ORF">FUA23_07665</name>
</gene>
<keyword evidence="1" id="KW-0732">Signal</keyword>
<reference evidence="2 3" key="1">
    <citation type="submission" date="2019-08" db="EMBL/GenBank/DDBJ databases">
        <title>Lewinella sp. strain SSH13 Genome sequencing and assembly.</title>
        <authorList>
            <person name="Kim I."/>
        </authorList>
    </citation>
    <scope>NUCLEOTIDE SEQUENCE [LARGE SCALE GENOMIC DNA]</scope>
    <source>
        <strain evidence="2 3">SSH13</strain>
    </source>
</reference>
<dbReference type="Proteomes" id="UP000321907">
    <property type="component" value="Unassembled WGS sequence"/>
</dbReference>
<feature type="chain" id="PRO_5023093500" description="T9SS type B sorting domain-containing protein" evidence="1">
    <location>
        <begin position="19"/>
        <end position="1859"/>
    </location>
</feature>
<name>A0A5C7FFZ3_9BACT</name>